<reference evidence="5 6" key="1">
    <citation type="submission" date="2017-04" db="EMBL/GenBank/DDBJ databases">
        <title>Novel microbial lineages endemic to geothermal iron-oxide mats fill important gaps in the evolutionary history of Archaea.</title>
        <authorList>
            <person name="Jay Z.J."/>
            <person name="Beam J.P."/>
            <person name="Dlakic M."/>
            <person name="Rusch D.B."/>
            <person name="Kozubal M.A."/>
            <person name="Inskeep W.P."/>
        </authorList>
    </citation>
    <scope>NUCLEOTIDE SEQUENCE [LARGE SCALE GENOMIC DNA]</scope>
    <source>
        <strain evidence="5">ECH_B_2</strain>
    </source>
</reference>
<evidence type="ECO:0000256" key="2">
    <source>
        <dbReference type="ARBA" id="ARBA00022676"/>
    </source>
</evidence>
<organism evidence="5 6">
    <name type="scientific">Candidatus Marsarchaeota G2 archaeon ECH_B_2</name>
    <dbReference type="NCBI Taxonomy" id="1978160"/>
    <lineage>
        <taxon>Archaea</taxon>
        <taxon>Candidatus Marsarchaeota</taxon>
        <taxon>Candidatus Marsarchaeota group 2</taxon>
    </lineage>
</organism>
<sequence length="340" mass="39218">MLVCGVTRVANPEVVRESKNQNGRGGVLPLVSVVVLNHNGLTQNRDAFLRCLQSCVGSEYPNKEVLLVDNGSTDSSIPFVRSLYGERIRYVLLDRNLGYSGGMRAGARMVDPRARYIVFTNNDVFFPPETIGGLVGFLEAHPDVGVANCIEIVPRRDYNPGGTYLDMRLSHVPPRDLSKPYFVTAAENFFVIRRDVYERVGGFDPNFFQVYDDQDLCLRVWMSGYRVACDTHYSVTHMHRLPNKKTPIRWYRHIRNRYIVILKLYDPSFLAAYLPLRVITDLYYSVFDPKWRSRRSIILVVRALRELVSKPNLFLPARERFMRVKKVSERELLRLGILRP</sequence>
<gene>
    <name evidence="5" type="ORF">B9Q06_08095</name>
</gene>
<evidence type="ECO:0000256" key="1">
    <source>
        <dbReference type="ARBA" id="ARBA00006739"/>
    </source>
</evidence>
<evidence type="ECO:0000313" key="5">
    <source>
        <dbReference type="EMBL" id="PSN94701.1"/>
    </source>
</evidence>
<feature type="domain" description="Glycosyltransferase 2-like" evidence="4">
    <location>
        <begin position="32"/>
        <end position="200"/>
    </location>
</feature>
<dbReference type="InterPro" id="IPR001173">
    <property type="entry name" value="Glyco_trans_2-like"/>
</dbReference>
<dbReference type="AlphaFoldDB" id="A0A2R6B7T2"/>
<proteinExistence type="inferred from homology"/>
<keyword evidence="2" id="KW-0328">Glycosyltransferase</keyword>
<dbReference type="Proteomes" id="UP000241284">
    <property type="component" value="Unassembled WGS sequence"/>
</dbReference>
<evidence type="ECO:0000256" key="3">
    <source>
        <dbReference type="ARBA" id="ARBA00022679"/>
    </source>
</evidence>
<accession>A0A2R6B7T2</accession>
<dbReference type="Pfam" id="PF00535">
    <property type="entry name" value="Glycos_transf_2"/>
    <property type="match status" value="1"/>
</dbReference>
<dbReference type="SUPFAM" id="SSF53448">
    <property type="entry name" value="Nucleotide-diphospho-sugar transferases"/>
    <property type="match status" value="1"/>
</dbReference>
<name>A0A2R6B7T2_9ARCH</name>
<dbReference type="EMBL" id="NEXH01000019">
    <property type="protein sequence ID" value="PSN94701.1"/>
    <property type="molecule type" value="Genomic_DNA"/>
</dbReference>
<dbReference type="Gene3D" id="3.90.550.10">
    <property type="entry name" value="Spore Coat Polysaccharide Biosynthesis Protein SpsA, Chain A"/>
    <property type="match status" value="1"/>
</dbReference>
<dbReference type="PANTHER" id="PTHR43179:SF12">
    <property type="entry name" value="GALACTOFURANOSYLTRANSFERASE GLFT2"/>
    <property type="match status" value="1"/>
</dbReference>
<dbReference type="GO" id="GO:0016757">
    <property type="term" value="F:glycosyltransferase activity"/>
    <property type="evidence" value="ECO:0007669"/>
    <property type="project" value="UniProtKB-KW"/>
</dbReference>
<protein>
    <recommendedName>
        <fullName evidence="4">Glycosyltransferase 2-like domain-containing protein</fullName>
    </recommendedName>
</protein>
<dbReference type="PANTHER" id="PTHR43179">
    <property type="entry name" value="RHAMNOSYLTRANSFERASE WBBL"/>
    <property type="match status" value="1"/>
</dbReference>
<dbReference type="InterPro" id="IPR029044">
    <property type="entry name" value="Nucleotide-diphossugar_trans"/>
</dbReference>
<keyword evidence="3" id="KW-0808">Transferase</keyword>
<evidence type="ECO:0000313" key="6">
    <source>
        <dbReference type="Proteomes" id="UP000241284"/>
    </source>
</evidence>
<comment type="similarity">
    <text evidence="1">Belongs to the glycosyltransferase 2 family.</text>
</comment>
<evidence type="ECO:0000259" key="4">
    <source>
        <dbReference type="Pfam" id="PF00535"/>
    </source>
</evidence>
<dbReference type="CDD" id="cd04186">
    <property type="entry name" value="GT_2_like_c"/>
    <property type="match status" value="1"/>
</dbReference>
<comment type="caution">
    <text evidence="5">The sequence shown here is derived from an EMBL/GenBank/DDBJ whole genome shotgun (WGS) entry which is preliminary data.</text>
</comment>